<keyword evidence="2" id="KW-1133">Transmembrane helix</keyword>
<dbReference type="RefSeq" id="XP_033390435.1">
    <property type="nucleotide sequence ID" value="XM_033524558.1"/>
</dbReference>
<evidence type="ECO:0000313" key="3">
    <source>
        <dbReference type="EMBL" id="KAF2022096.1"/>
    </source>
</evidence>
<accession>A0A6A5YA20</accession>
<evidence type="ECO:0000256" key="1">
    <source>
        <dbReference type="SAM" id="MobiDB-lite"/>
    </source>
</evidence>
<proteinExistence type="predicted"/>
<dbReference type="GeneID" id="54281955"/>
<keyword evidence="4" id="KW-1185">Reference proteome</keyword>
<dbReference type="AlphaFoldDB" id="A0A6A5YA20"/>
<feature type="region of interest" description="Disordered" evidence="1">
    <location>
        <begin position="1"/>
        <end position="32"/>
    </location>
</feature>
<reference evidence="3" key="1">
    <citation type="journal article" date="2020" name="Stud. Mycol.">
        <title>101 Dothideomycetes genomes: a test case for predicting lifestyles and emergence of pathogens.</title>
        <authorList>
            <person name="Haridas S."/>
            <person name="Albert R."/>
            <person name="Binder M."/>
            <person name="Bloem J."/>
            <person name="Labutti K."/>
            <person name="Salamov A."/>
            <person name="Andreopoulos B."/>
            <person name="Baker S."/>
            <person name="Barry K."/>
            <person name="Bills G."/>
            <person name="Bluhm B."/>
            <person name="Cannon C."/>
            <person name="Castanera R."/>
            <person name="Culley D."/>
            <person name="Daum C."/>
            <person name="Ezra D."/>
            <person name="Gonzalez J."/>
            <person name="Henrissat B."/>
            <person name="Kuo A."/>
            <person name="Liang C."/>
            <person name="Lipzen A."/>
            <person name="Lutzoni F."/>
            <person name="Magnuson J."/>
            <person name="Mondo S."/>
            <person name="Nolan M."/>
            <person name="Ohm R."/>
            <person name="Pangilinan J."/>
            <person name="Park H.-J."/>
            <person name="Ramirez L."/>
            <person name="Alfaro M."/>
            <person name="Sun H."/>
            <person name="Tritt A."/>
            <person name="Yoshinaga Y."/>
            <person name="Zwiers L.-H."/>
            <person name="Turgeon B."/>
            <person name="Goodwin S."/>
            <person name="Spatafora J."/>
            <person name="Crous P."/>
            <person name="Grigoriev I."/>
        </authorList>
    </citation>
    <scope>NUCLEOTIDE SEQUENCE</scope>
    <source>
        <strain evidence="3">CBS 175.79</strain>
    </source>
</reference>
<feature type="compositionally biased region" description="Basic residues" evidence="1">
    <location>
        <begin position="9"/>
        <end position="27"/>
    </location>
</feature>
<organism evidence="3 4">
    <name type="scientific">Aaosphaeria arxii CBS 175.79</name>
    <dbReference type="NCBI Taxonomy" id="1450172"/>
    <lineage>
        <taxon>Eukaryota</taxon>
        <taxon>Fungi</taxon>
        <taxon>Dikarya</taxon>
        <taxon>Ascomycota</taxon>
        <taxon>Pezizomycotina</taxon>
        <taxon>Dothideomycetes</taxon>
        <taxon>Pleosporomycetidae</taxon>
        <taxon>Pleosporales</taxon>
        <taxon>Pleosporales incertae sedis</taxon>
        <taxon>Aaosphaeria</taxon>
    </lineage>
</organism>
<name>A0A6A5YA20_9PLEO</name>
<evidence type="ECO:0000313" key="4">
    <source>
        <dbReference type="Proteomes" id="UP000799778"/>
    </source>
</evidence>
<protein>
    <submittedName>
        <fullName evidence="3">Uncharacterized protein</fullName>
    </submittedName>
</protein>
<keyword evidence="2" id="KW-0472">Membrane</keyword>
<feature type="transmembrane region" description="Helical" evidence="2">
    <location>
        <begin position="103"/>
        <end position="123"/>
    </location>
</feature>
<evidence type="ECO:0000256" key="2">
    <source>
        <dbReference type="SAM" id="Phobius"/>
    </source>
</evidence>
<keyword evidence="2" id="KW-0812">Transmembrane</keyword>
<gene>
    <name evidence="3" type="ORF">BU24DRAFT_37432</name>
</gene>
<sequence>MFASQPRRSPQHIKQRPGQRDKFKRQSGHSSDHAGMTLSIHQVVHRVQVAARLLHVAETRERMVPTNATSILRSGRLSIEHSVLCRVHRTHPLNPHRSHQSGVFFGGCGSAIMLTLVGILHYCPCRSKMRYITSSTPPPPPSCLHNTTLSVLDCLAPQL</sequence>
<dbReference type="Proteomes" id="UP000799778">
    <property type="component" value="Unassembled WGS sequence"/>
</dbReference>
<dbReference type="EMBL" id="ML978066">
    <property type="protein sequence ID" value="KAF2022096.1"/>
    <property type="molecule type" value="Genomic_DNA"/>
</dbReference>